<feature type="compositionally biased region" description="Basic and acidic residues" evidence="3">
    <location>
        <begin position="84"/>
        <end position="103"/>
    </location>
</feature>
<feature type="non-terminal residue" evidence="5">
    <location>
        <position position="1"/>
    </location>
</feature>
<evidence type="ECO:0000313" key="5">
    <source>
        <dbReference type="EMBL" id="SVB38116.1"/>
    </source>
</evidence>
<dbReference type="EMBL" id="UINC01039517">
    <property type="protein sequence ID" value="SVB38116.1"/>
    <property type="molecule type" value="Genomic_DNA"/>
</dbReference>
<feature type="region of interest" description="Disordered" evidence="3">
    <location>
        <begin position="78"/>
        <end position="103"/>
    </location>
</feature>
<organism evidence="5">
    <name type="scientific">marine metagenome</name>
    <dbReference type="NCBI Taxonomy" id="408172"/>
    <lineage>
        <taxon>unclassified sequences</taxon>
        <taxon>metagenomes</taxon>
        <taxon>ecological metagenomes</taxon>
    </lineage>
</organism>
<name>A0A382DHZ5_9ZZZZ</name>
<protein>
    <recommendedName>
        <fullName evidence="4">Phosphomevalonate dehydratase large subunit-like domain-containing protein</fullName>
    </recommendedName>
</protein>
<evidence type="ECO:0000256" key="2">
    <source>
        <dbReference type="ARBA" id="ARBA00023239"/>
    </source>
</evidence>
<dbReference type="InterPro" id="IPR007506">
    <property type="entry name" value="PMDh-L-like_dom"/>
</dbReference>
<evidence type="ECO:0000256" key="3">
    <source>
        <dbReference type="SAM" id="MobiDB-lite"/>
    </source>
</evidence>
<evidence type="ECO:0000256" key="1">
    <source>
        <dbReference type="ARBA" id="ARBA00023004"/>
    </source>
</evidence>
<gene>
    <name evidence="5" type="ORF">METZ01_LOCUS190970</name>
</gene>
<dbReference type="PANTHER" id="PTHR36577:SF3">
    <property type="entry name" value="DUF521 DOMAIN PROTEIN (AFU_ORTHOLOGUE AFUA_6G00490)"/>
    <property type="match status" value="1"/>
</dbReference>
<evidence type="ECO:0000259" key="4">
    <source>
        <dbReference type="Pfam" id="PF04412"/>
    </source>
</evidence>
<dbReference type="PANTHER" id="PTHR36577">
    <property type="entry name" value="DUF521 DOMAIN PROTEIN (AFU_ORTHOLOGUE AFUA_6G00490)"/>
    <property type="match status" value="1"/>
</dbReference>
<accession>A0A382DHZ5</accession>
<dbReference type="AlphaFoldDB" id="A0A382DHZ5"/>
<sequence>VEIPSQLESMLDGSMGPTKQKAARLVVDLASTAGASEFIEVENAHVSGVSVITGGHGLRRFLADLSGDSEGKVTIPTTLNSAGCDHERMDEMGIDHPDFLEQQ</sequence>
<feature type="domain" description="Phosphomevalonate dehydratase large subunit-like" evidence="4">
    <location>
        <begin position="8"/>
        <end position="96"/>
    </location>
</feature>
<feature type="non-terminal residue" evidence="5">
    <location>
        <position position="103"/>
    </location>
</feature>
<proteinExistence type="predicted"/>
<keyword evidence="1" id="KW-0408">Iron</keyword>
<dbReference type="Pfam" id="PF04412">
    <property type="entry name" value="AcnX"/>
    <property type="match status" value="1"/>
</dbReference>
<reference evidence="5" key="1">
    <citation type="submission" date="2018-05" db="EMBL/GenBank/DDBJ databases">
        <authorList>
            <person name="Lanie J.A."/>
            <person name="Ng W.-L."/>
            <person name="Kazmierczak K.M."/>
            <person name="Andrzejewski T.M."/>
            <person name="Davidsen T.M."/>
            <person name="Wayne K.J."/>
            <person name="Tettelin H."/>
            <person name="Glass J.I."/>
            <person name="Rusch D."/>
            <person name="Podicherti R."/>
            <person name="Tsui H.-C.T."/>
            <person name="Winkler M.E."/>
        </authorList>
    </citation>
    <scope>NUCLEOTIDE SEQUENCE</scope>
</reference>
<dbReference type="GO" id="GO:0016829">
    <property type="term" value="F:lyase activity"/>
    <property type="evidence" value="ECO:0007669"/>
    <property type="project" value="UniProtKB-KW"/>
</dbReference>
<keyword evidence="2" id="KW-0456">Lyase</keyword>